<name>A0A397TSG6_9GLOM</name>
<sequence length="501" mass="60686">MSKLHKDVLSLIFEELQDDKKSLYSCLLVNRFWCETAVSILWKDPWTFLMKRGLMKFYKAKLFFNTILLHLSEDSRKFLQNKGIKLPQQQEPLLFNYITFCKFIKHRYSYNENIYEEIFGDYLIEEIYKLFISKCTSLKFLDVTRINYPIYNYPGAENSLSYLNELHCKSDDDPTLFYGLSQYCKHIKKFYIEHKFPNPGLAKLIEIQRNVKYISININDDEYDTDDNDKLINLQNKYQFIGQSIIKHAYNIIYLSIIIDKDIVFFNNLLPKLINLKSLSLDGYLFNKFDEQLNFSSSYYPKLQVLKLNSIYYSTAIKIIKKTDENCQIIWIENMKIDSKDDFRQFIQIIFQYCPNLKYVKIVLMEQDLENFKKLLINCEYLEGIYIEIGGQYSITWPNYRLFDILIKYSPITLYKIQFHYHKLDMVYLEFFFGKWKGRKSLHLYLCETYKRSNLFSYHINKRLIELIEKYKNENVIKNYEINKEFRFIEDYEEFNKLTFR</sequence>
<organism evidence="1 2">
    <name type="scientific">Glomus cerebriforme</name>
    <dbReference type="NCBI Taxonomy" id="658196"/>
    <lineage>
        <taxon>Eukaryota</taxon>
        <taxon>Fungi</taxon>
        <taxon>Fungi incertae sedis</taxon>
        <taxon>Mucoromycota</taxon>
        <taxon>Glomeromycotina</taxon>
        <taxon>Glomeromycetes</taxon>
        <taxon>Glomerales</taxon>
        <taxon>Glomeraceae</taxon>
        <taxon>Glomus</taxon>
    </lineage>
</organism>
<dbReference type="SUPFAM" id="SSF52047">
    <property type="entry name" value="RNI-like"/>
    <property type="match status" value="1"/>
</dbReference>
<evidence type="ECO:0008006" key="3">
    <source>
        <dbReference type="Google" id="ProtNLM"/>
    </source>
</evidence>
<dbReference type="AlphaFoldDB" id="A0A397TSG6"/>
<dbReference type="OrthoDB" id="2316426at2759"/>
<reference evidence="1 2" key="1">
    <citation type="submission" date="2018-06" db="EMBL/GenBank/DDBJ databases">
        <title>Comparative genomics reveals the genomic features of Rhizophagus irregularis, R. cerebriforme, R. diaphanum and Gigaspora rosea, and their symbiotic lifestyle signature.</title>
        <authorList>
            <person name="Morin E."/>
            <person name="San Clemente H."/>
            <person name="Chen E.C.H."/>
            <person name="De La Providencia I."/>
            <person name="Hainaut M."/>
            <person name="Kuo A."/>
            <person name="Kohler A."/>
            <person name="Murat C."/>
            <person name="Tang N."/>
            <person name="Roy S."/>
            <person name="Loubradou J."/>
            <person name="Henrissat B."/>
            <person name="Grigoriev I.V."/>
            <person name="Corradi N."/>
            <person name="Roux C."/>
            <person name="Martin F.M."/>
        </authorList>
    </citation>
    <scope>NUCLEOTIDE SEQUENCE [LARGE SCALE GENOMIC DNA]</scope>
    <source>
        <strain evidence="1 2">DAOM 227022</strain>
    </source>
</reference>
<dbReference type="EMBL" id="QKYT01000004">
    <property type="protein sequence ID" value="RIA99407.1"/>
    <property type="molecule type" value="Genomic_DNA"/>
</dbReference>
<evidence type="ECO:0000313" key="2">
    <source>
        <dbReference type="Proteomes" id="UP000265703"/>
    </source>
</evidence>
<comment type="caution">
    <text evidence="1">The sequence shown here is derived from an EMBL/GenBank/DDBJ whole genome shotgun (WGS) entry which is preliminary data.</text>
</comment>
<dbReference type="Gene3D" id="3.80.10.10">
    <property type="entry name" value="Ribonuclease Inhibitor"/>
    <property type="match status" value="1"/>
</dbReference>
<evidence type="ECO:0000313" key="1">
    <source>
        <dbReference type="EMBL" id="RIA99407.1"/>
    </source>
</evidence>
<dbReference type="Proteomes" id="UP000265703">
    <property type="component" value="Unassembled WGS sequence"/>
</dbReference>
<dbReference type="InterPro" id="IPR032675">
    <property type="entry name" value="LRR_dom_sf"/>
</dbReference>
<proteinExistence type="predicted"/>
<keyword evidence="2" id="KW-1185">Reference proteome</keyword>
<accession>A0A397TSG6</accession>
<protein>
    <recommendedName>
        <fullName evidence="3">F-box domain-containing protein</fullName>
    </recommendedName>
</protein>
<gene>
    <name evidence="1" type="ORF">C1645_811429</name>
</gene>